<evidence type="ECO:0000256" key="8">
    <source>
        <dbReference type="ARBA" id="ARBA00031256"/>
    </source>
</evidence>
<dbReference type="GO" id="GO:0060261">
    <property type="term" value="P:positive regulation of transcription initiation by RNA polymerase II"/>
    <property type="evidence" value="ECO:0007669"/>
    <property type="project" value="EnsemblFungi"/>
</dbReference>
<evidence type="ECO:0000256" key="4">
    <source>
        <dbReference type="ARBA" id="ARBA00023015"/>
    </source>
</evidence>
<comment type="subunit">
    <text evidence="9">Component of the Mediator complex.</text>
</comment>
<dbReference type="OrthoDB" id="5322661at2759"/>
<dbReference type="GO" id="GO:0070847">
    <property type="term" value="C:core mediator complex"/>
    <property type="evidence" value="ECO:0007669"/>
    <property type="project" value="EnsemblFungi"/>
</dbReference>
<evidence type="ECO:0000256" key="7">
    <source>
        <dbReference type="ARBA" id="ARBA00023242"/>
    </source>
</evidence>
<gene>
    <name evidence="9" type="primary">MED5</name>
    <name evidence="10" type="ORF">LADA_0E11914G</name>
</gene>
<evidence type="ECO:0000256" key="1">
    <source>
        <dbReference type="ARBA" id="ARBA00004123"/>
    </source>
</evidence>
<dbReference type="STRING" id="1266660.A0A1G4JEQ4"/>
<dbReference type="Proteomes" id="UP000190274">
    <property type="component" value="Chromosome E"/>
</dbReference>
<keyword evidence="7 9" id="KW-0539">Nucleus</keyword>
<keyword evidence="5 9" id="KW-0010">Activator</keyword>
<dbReference type="InterPro" id="IPR014801">
    <property type="entry name" value="Mediator_Med5_fun"/>
</dbReference>
<evidence type="ECO:0000313" key="11">
    <source>
        <dbReference type="Proteomes" id="UP000190274"/>
    </source>
</evidence>
<protein>
    <recommendedName>
        <fullName evidence="3 9">Mediator of RNA polymerase II transcription subunit 5</fullName>
    </recommendedName>
    <alternativeName>
        <fullName evidence="8 9">Mediator complex subunit 5</fullName>
    </alternativeName>
</protein>
<dbReference type="GO" id="GO:0016592">
    <property type="term" value="C:mediator complex"/>
    <property type="evidence" value="ECO:0007669"/>
    <property type="project" value="EnsemblFungi"/>
</dbReference>
<keyword evidence="4 9" id="KW-0805">Transcription regulation</keyword>
<dbReference type="PANTHER" id="PTHR35784:SF1">
    <property type="entry name" value="MEDIATOR OF RNA POLYMERASE II TRANSCRIPTION SUBUNIT 5"/>
    <property type="match status" value="1"/>
</dbReference>
<name>A0A1G4JEQ4_9SACH</name>
<evidence type="ECO:0000256" key="3">
    <source>
        <dbReference type="ARBA" id="ARBA00020628"/>
    </source>
</evidence>
<evidence type="ECO:0000256" key="9">
    <source>
        <dbReference type="RuleBase" id="RU364142"/>
    </source>
</evidence>
<comment type="subcellular location">
    <subcellularLocation>
        <location evidence="1 9">Nucleus</location>
    </subcellularLocation>
</comment>
<comment type="similarity">
    <text evidence="2 9">Belongs to the Mediator complex subunit 5 family.</text>
</comment>
<evidence type="ECO:0000313" key="10">
    <source>
        <dbReference type="EMBL" id="SCU88756.1"/>
    </source>
</evidence>
<keyword evidence="6 9" id="KW-0804">Transcription</keyword>
<comment type="function">
    <text evidence="9">Component of the Mediator complex, a coactivator involved in the regulated transcription of nearly all RNA polymerase II-dependent genes. Mediator functions as a bridge to convey information from gene-specific regulatory proteins to the basal RNA polymerase II transcription machinery. Mediator is recruited to promoters by direct interactions with regulatory proteins and serves as a scaffold for the assembly of a functional preinitiation complex with RNA polymerase II and the general transcription factors.</text>
</comment>
<dbReference type="GO" id="GO:0032968">
    <property type="term" value="P:positive regulation of transcription elongation by RNA polymerase II"/>
    <property type="evidence" value="ECO:0007669"/>
    <property type="project" value="EnsemblFungi"/>
</dbReference>
<keyword evidence="11" id="KW-1185">Reference proteome</keyword>
<evidence type="ECO:0000256" key="5">
    <source>
        <dbReference type="ARBA" id="ARBA00023159"/>
    </source>
</evidence>
<dbReference type="GO" id="GO:0003712">
    <property type="term" value="F:transcription coregulator activity"/>
    <property type="evidence" value="ECO:0007669"/>
    <property type="project" value="InterPro"/>
</dbReference>
<accession>A0A1G4JEQ4</accession>
<sequence>MDEKRDSIIALALNCSKRRLPATQFLNFYNELVNDQFGNFLTSSEDVQTHENNIDVYEELSTCLLQILESGVNILSADYVTEVIFINYNSQLVQRFLPQLHKVQNSSHLALLFAKASAFFLNLDDKLVVDQICADLATLILPSIFTINFASQTDEVILAAAKFIRNVLKLSTHAITITDLAVKEGVTALLGRISKTHKLLYRKLSKDLESHVNYVGHAPNLFHQEALQNLGSPSVLSPKRIDTLPTSPKNSNISNLGNSSHRSIKLTRYCKNLWLNNKVMNWSTNERDFISSYGVIEVGVQKLDKAPHNNVESVLVDLIETSFTSFAQFVTNQQYHQPNAHFNLLERQWTIFITKQLPLYLLEHAPRKSEIVTTALENIDHKVIKALRQYTSEKDESKNGGEDLFEDVPNKNMDIRHEFLRNLINIGLLPPSIFNDYLRDDQVVDVKSLPSSDNVTFTNAQGVKESITNFSRFIKDKMGELDLESIFDQNGGTFGNAENGIIQIIRKFDTLASTKQRDLAELFYELFCESAKNFDCRNFSKVCCLMSLNLCHSLTSMLTFVSPHNFLTVAIQFIDETWDANVKAADNGMSDEFEPNTEFVCFTYALIFVIHITKTYEIPLVDMISTNIHISPDSFTVKLISELGNVPPPPLKQDDNGPSKVLENWVRDLFVNGSISDSLMKSADAKELATFIPYIFKQSVLSVESGLVKDITALTGGFEYFLQPFLIVGMVGIVFWAEQCLNSLRSQDISKEILDSVLEMLSTVLNPSSLNNESKPLHTLILRLNSAQLLKAARALRTRSRSNYGMYSSEGEGDPRLGSIISLLEDIARAGNLYNVDPLLLTSENGYQKKEIGYYPFLITAENSINSIITNQVNSFWNLQSSTYYNLDYLFALVDIVTPATFLRDVLNALYAKASDPKNTGHRRKDTDGEGSNSLDYLFYFMVTHDLKKSTSKVELLRFLESASEVESDTKKTSVDTQAMTKPEQAPDEDFDMLFGEDTSLPGNETNMTADDYKVGDVLSPKALYLLKNSFFLPFKIWYWQTKRLWILDPYIKKTTNALYPYMTSILIF</sequence>
<evidence type="ECO:0000256" key="2">
    <source>
        <dbReference type="ARBA" id="ARBA00008782"/>
    </source>
</evidence>
<reference evidence="11" key="1">
    <citation type="submission" date="2016-03" db="EMBL/GenBank/DDBJ databases">
        <authorList>
            <person name="Devillers H."/>
        </authorList>
    </citation>
    <scope>NUCLEOTIDE SEQUENCE [LARGE SCALE GENOMIC DNA]</scope>
</reference>
<dbReference type="Pfam" id="PF08689">
    <property type="entry name" value="Med5"/>
    <property type="match status" value="1"/>
</dbReference>
<organism evidence="10 11">
    <name type="scientific">Lachancea dasiensis</name>
    <dbReference type="NCBI Taxonomy" id="1072105"/>
    <lineage>
        <taxon>Eukaryota</taxon>
        <taxon>Fungi</taxon>
        <taxon>Dikarya</taxon>
        <taxon>Ascomycota</taxon>
        <taxon>Saccharomycotina</taxon>
        <taxon>Saccharomycetes</taxon>
        <taxon>Saccharomycetales</taxon>
        <taxon>Saccharomycetaceae</taxon>
        <taxon>Lachancea</taxon>
    </lineage>
</organism>
<dbReference type="EMBL" id="LT598455">
    <property type="protein sequence ID" value="SCU88756.1"/>
    <property type="molecule type" value="Genomic_DNA"/>
</dbReference>
<evidence type="ECO:0000256" key="6">
    <source>
        <dbReference type="ARBA" id="ARBA00023163"/>
    </source>
</evidence>
<proteinExistence type="inferred from homology"/>
<dbReference type="GO" id="GO:0051123">
    <property type="term" value="P:RNA polymerase II preinitiation complex assembly"/>
    <property type="evidence" value="ECO:0007669"/>
    <property type="project" value="EnsemblFungi"/>
</dbReference>
<dbReference type="PANTHER" id="PTHR35784">
    <property type="entry name" value="MEDIATOR OF RNA POLYMERASE II TRANSCRIPTION SUBUNIT 5"/>
    <property type="match status" value="1"/>
</dbReference>
<dbReference type="AlphaFoldDB" id="A0A1G4JEQ4"/>